<dbReference type="NCBIfam" id="TIGR02823">
    <property type="entry name" value="oxido_YhdH"/>
    <property type="match status" value="1"/>
</dbReference>
<protein>
    <submittedName>
        <fullName evidence="2">NADPH:quinone reductase</fullName>
    </submittedName>
</protein>
<dbReference type="PANTHER" id="PTHR43677:SF1">
    <property type="entry name" value="ACRYLYL-COA REDUCTASE ACUI-RELATED"/>
    <property type="match status" value="1"/>
</dbReference>
<dbReference type="AlphaFoldDB" id="A0A1E5GK79"/>
<evidence type="ECO:0000313" key="3">
    <source>
        <dbReference type="Proteomes" id="UP000095094"/>
    </source>
</evidence>
<dbReference type="PANTHER" id="PTHR43677">
    <property type="entry name" value="SHORT-CHAIN DEHYDROGENASE/REDUCTASE"/>
    <property type="match status" value="1"/>
</dbReference>
<dbReference type="RefSeq" id="WP_069663831.1">
    <property type="nucleotide sequence ID" value="NZ_JBHUJJ010000001.1"/>
</dbReference>
<reference evidence="3" key="1">
    <citation type="submission" date="2016-09" db="EMBL/GenBank/DDBJ databases">
        <authorList>
            <person name="Gulvik C.A."/>
        </authorList>
    </citation>
    <scope>NUCLEOTIDE SEQUENCE [LARGE SCALE GENOMIC DNA]</scope>
    <source>
        <strain evidence="3">LMG 8895</strain>
    </source>
</reference>
<dbReference type="SUPFAM" id="SSF50129">
    <property type="entry name" value="GroES-like"/>
    <property type="match status" value="1"/>
</dbReference>
<dbReference type="SUPFAM" id="SSF51735">
    <property type="entry name" value="NAD(P)-binding Rossmann-fold domains"/>
    <property type="match status" value="1"/>
</dbReference>
<proteinExistence type="predicted"/>
<gene>
    <name evidence="2" type="ORF">BCR25_06490</name>
</gene>
<evidence type="ECO:0000313" key="2">
    <source>
        <dbReference type="EMBL" id="OEG13133.1"/>
    </source>
</evidence>
<dbReference type="OrthoDB" id="9782155at2"/>
<dbReference type="InterPro" id="IPR014188">
    <property type="entry name" value="Acrylyl-CoA_reductase_AcuI"/>
</dbReference>
<evidence type="ECO:0000259" key="1">
    <source>
        <dbReference type="SMART" id="SM00829"/>
    </source>
</evidence>
<sequence>MKQFSGFIVNEQDERFQADIKETTLDELSTGDVTIRVAYSSVNYKDSLAAKQNGGVIRQYPMIPGIDLSGTVLTSTDARFKEGQDVLVTGYGLGVTHTGGFAQLARVPGDWVVPLPNGLSLKDAMIFGTAGFTAALSVQALEEHGLSQNKDATILVTGATGGVGSLAIAMLKQLGYQNILALSRKKESEQALKKIGASQVLLVDDFLPEKIKPLAKQTVDFVVDTVGGDITAALLAQLRYGGSLAICGNAAGIKLNTTVLPFILRGINILGIDSVNVPMDPRLAMWKRLATDLNVSHHELVNEISLAQLPDTLAQLQAGTHIGRTIIKMN</sequence>
<dbReference type="Gene3D" id="3.40.50.720">
    <property type="entry name" value="NAD(P)-binding Rossmann-like Domain"/>
    <property type="match status" value="1"/>
</dbReference>
<dbReference type="Proteomes" id="UP000095094">
    <property type="component" value="Unassembled WGS sequence"/>
</dbReference>
<comment type="caution">
    <text evidence="2">The sequence shown here is derived from an EMBL/GenBank/DDBJ whole genome shotgun (WGS) entry which is preliminary data.</text>
</comment>
<dbReference type="InterPro" id="IPR036291">
    <property type="entry name" value="NAD(P)-bd_dom_sf"/>
</dbReference>
<keyword evidence="3" id="KW-1185">Reference proteome</keyword>
<dbReference type="Pfam" id="PF08240">
    <property type="entry name" value="ADH_N"/>
    <property type="match status" value="1"/>
</dbReference>
<dbReference type="Gene3D" id="3.90.180.10">
    <property type="entry name" value="Medium-chain alcohol dehydrogenases, catalytic domain"/>
    <property type="match status" value="1"/>
</dbReference>
<dbReference type="InterPro" id="IPR011032">
    <property type="entry name" value="GroES-like_sf"/>
</dbReference>
<dbReference type="SMART" id="SM00829">
    <property type="entry name" value="PKS_ER"/>
    <property type="match status" value="1"/>
</dbReference>
<accession>A0A1E5GK79</accession>
<organism evidence="2 3">
    <name type="scientific">Enterococcus termitis</name>
    <dbReference type="NCBI Taxonomy" id="332950"/>
    <lineage>
        <taxon>Bacteria</taxon>
        <taxon>Bacillati</taxon>
        <taxon>Bacillota</taxon>
        <taxon>Bacilli</taxon>
        <taxon>Lactobacillales</taxon>
        <taxon>Enterococcaceae</taxon>
        <taxon>Enterococcus</taxon>
    </lineage>
</organism>
<dbReference type="InterPro" id="IPR013149">
    <property type="entry name" value="ADH-like_C"/>
</dbReference>
<dbReference type="EMBL" id="MIJY01000023">
    <property type="protein sequence ID" value="OEG13133.1"/>
    <property type="molecule type" value="Genomic_DNA"/>
</dbReference>
<dbReference type="InterPro" id="IPR020843">
    <property type="entry name" value="ER"/>
</dbReference>
<dbReference type="CDD" id="cd05280">
    <property type="entry name" value="MDR_yhdh_yhfp"/>
    <property type="match status" value="1"/>
</dbReference>
<dbReference type="GO" id="GO:0043957">
    <property type="term" value="F:acryloyl-CoA reductase (NADPH) activity"/>
    <property type="evidence" value="ECO:0007669"/>
    <property type="project" value="TreeGrafter"/>
</dbReference>
<dbReference type="InterPro" id="IPR013154">
    <property type="entry name" value="ADH-like_N"/>
</dbReference>
<dbReference type="InterPro" id="IPR051397">
    <property type="entry name" value="Zn-ADH-like_protein"/>
</dbReference>
<name>A0A1E5GK79_9ENTE</name>
<feature type="domain" description="Enoyl reductase (ER)" evidence="1">
    <location>
        <begin position="11"/>
        <end position="327"/>
    </location>
</feature>
<dbReference type="Pfam" id="PF00107">
    <property type="entry name" value="ADH_zinc_N"/>
    <property type="match status" value="1"/>
</dbReference>